<dbReference type="AlphaFoldDB" id="A0A645I5T5"/>
<comment type="caution">
    <text evidence="1">The sequence shown here is derived from an EMBL/GenBank/DDBJ whole genome shotgun (WGS) entry which is preliminary data.</text>
</comment>
<organism evidence="1">
    <name type="scientific">bioreactor metagenome</name>
    <dbReference type="NCBI Taxonomy" id="1076179"/>
    <lineage>
        <taxon>unclassified sequences</taxon>
        <taxon>metagenomes</taxon>
        <taxon>ecological metagenomes</taxon>
    </lineage>
</organism>
<dbReference type="EMBL" id="VSSQ01107550">
    <property type="protein sequence ID" value="MPN46675.1"/>
    <property type="molecule type" value="Genomic_DNA"/>
</dbReference>
<reference evidence="1" key="1">
    <citation type="submission" date="2019-08" db="EMBL/GenBank/DDBJ databases">
        <authorList>
            <person name="Kucharzyk K."/>
            <person name="Murdoch R.W."/>
            <person name="Higgins S."/>
            <person name="Loffler F."/>
        </authorList>
    </citation>
    <scope>NUCLEOTIDE SEQUENCE</scope>
</reference>
<accession>A0A645I5T5</accession>
<protein>
    <submittedName>
        <fullName evidence="1">Uncharacterized protein</fullName>
    </submittedName>
</protein>
<evidence type="ECO:0000313" key="1">
    <source>
        <dbReference type="EMBL" id="MPN46675.1"/>
    </source>
</evidence>
<gene>
    <name evidence="1" type="ORF">SDC9_194271</name>
</gene>
<name>A0A645I5T5_9ZZZZ</name>
<proteinExistence type="predicted"/>
<sequence length="69" mass="8075">MTESEKLLEKIRQEHKQLVSWANVFSDASPEMQKMIATYMIKSVTIKENYDLDVELNVDEEQYSMGMSL</sequence>